<dbReference type="SMART" id="SM00586">
    <property type="entry name" value="ZnF_DBF"/>
    <property type="match status" value="1"/>
</dbReference>
<keyword evidence="2 4" id="KW-0863">Zinc-finger</keyword>
<feature type="compositionally biased region" description="Basic and acidic residues" evidence="5">
    <location>
        <begin position="37"/>
        <end position="53"/>
    </location>
</feature>
<evidence type="ECO:0000313" key="8">
    <source>
        <dbReference type="Proteomes" id="UP001150062"/>
    </source>
</evidence>
<feature type="region of interest" description="Disordered" evidence="5">
    <location>
        <begin position="210"/>
        <end position="240"/>
    </location>
</feature>
<organism evidence="7 8">
    <name type="scientific">Anaeramoeba flamelloides</name>
    <dbReference type="NCBI Taxonomy" id="1746091"/>
    <lineage>
        <taxon>Eukaryota</taxon>
        <taxon>Metamonada</taxon>
        <taxon>Anaeramoebidae</taxon>
        <taxon>Anaeramoeba</taxon>
    </lineage>
</organism>
<feature type="compositionally biased region" description="Basic and acidic residues" evidence="5">
    <location>
        <begin position="9"/>
        <end position="19"/>
    </location>
</feature>
<dbReference type="Gene3D" id="6.10.250.3410">
    <property type="entry name" value="DBF zinc finger"/>
    <property type="match status" value="1"/>
</dbReference>
<dbReference type="InterPro" id="IPR038545">
    <property type="entry name" value="Znf_DBF_sf"/>
</dbReference>
<proteinExistence type="predicted"/>
<feature type="compositionally biased region" description="Polar residues" evidence="5">
    <location>
        <begin position="20"/>
        <end position="29"/>
    </location>
</feature>
<accession>A0ABQ8Z5P8</accession>
<protein>
    <submittedName>
        <fullName evidence="7">Protein dbf4</fullName>
    </submittedName>
</protein>
<dbReference type="Pfam" id="PF07535">
    <property type="entry name" value="zf-DBF"/>
    <property type="match status" value="1"/>
</dbReference>
<evidence type="ECO:0000256" key="4">
    <source>
        <dbReference type="PROSITE-ProRule" id="PRU00600"/>
    </source>
</evidence>
<dbReference type="InterPro" id="IPR006572">
    <property type="entry name" value="Znf_DBF"/>
</dbReference>
<evidence type="ECO:0000256" key="1">
    <source>
        <dbReference type="ARBA" id="ARBA00022723"/>
    </source>
</evidence>
<comment type="caution">
    <text evidence="7">The sequence shown here is derived from an EMBL/GenBank/DDBJ whole genome shotgun (WGS) entry which is preliminary data.</text>
</comment>
<feature type="domain" description="DBF4-type" evidence="6">
    <location>
        <begin position="157"/>
        <end position="206"/>
    </location>
</feature>
<feature type="compositionally biased region" description="Basic residues" evidence="5">
    <location>
        <begin position="54"/>
        <end position="63"/>
    </location>
</feature>
<reference evidence="7" key="1">
    <citation type="submission" date="2022-08" db="EMBL/GenBank/DDBJ databases">
        <title>Novel sulfate-reducing endosymbionts in the free-living metamonad Anaeramoeba.</title>
        <authorList>
            <person name="Jerlstrom-Hultqvist J."/>
            <person name="Cepicka I."/>
            <person name="Gallot-Lavallee L."/>
            <person name="Salas-Leiva D."/>
            <person name="Curtis B.A."/>
            <person name="Zahonova K."/>
            <person name="Pipaliya S."/>
            <person name="Dacks J."/>
            <person name="Roger A.J."/>
        </authorList>
    </citation>
    <scope>NUCLEOTIDE SEQUENCE</scope>
    <source>
        <strain evidence="7">Schooner1</strain>
    </source>
</reference>
<name>A0ABQ8Z5P8_9EUKA</name>
<keyword evidence="8" id="KW-1185">Reference proteome</keyword>
<sequence>MSNNSKTSQKSEKLNKEPTSKNSSNTQKDNWIPIGKVKNDNDSFEKRNPEQRGRTRTRIRTSSKKQTNERSNRHHQQKLSKKYHIRLRKMRENCKYPFILIEDTSFFFKSSSKIFTKIRVPSSRNFFKKRSRPLNPNYSLKMLNEKQKQKKPKKKKATKGSGNCRICGKKYTDLDKHIQTKLHRKFAQEHENYSEIDLLFIKIENKNEKNNLGEESGSHSSSRSRSGATSSSTSSESESD</sequence>
<evidence type="ECO:0000256" key="2">
    <source>
        <dbReference type="ARBA" id="ARBA00022771"/>
    </source>
</evidence>
<dbReference type="Proteomes" id="UP001150062">
    <property type="component" value="Unassembled WGS sequence"/>
</dbReference>
<evidence type="ECO:0000256" key="3">
    <source>
        <dbReference type="ARBA" id="ARBA00022833"/>
    </source>
</evidence>
<keyword evidence="1" id="KW-0479">Metal-binding</keyword>
<dbReference type="PROSITE" id="PS51265">
    <property type="entry name" value="ZF_DBF4"/>
    <property type="match status" value="1"/>
</dbReference>
<gene>
    <name evidence="7" type="ORF">M0813_14513</name>
</gene>
<evidence type="ECO:0000313" key="7">
    <source>
        <dbReference type="EMBL" id="KAJ6252131.1"/>
    </source>
</evidence>
<feature type="region of interest" description="Disordered" evidence="5">
    <location>
        <begin position="1"/>
        <end position="83"/>
    </location>
</feature>
<evidence type="ECO:0000259" key="6">
    <source>
        <dbReference type="PROSITE" id="PS51265"/>
    </source>
</evidence>
<dbReference type="EMBL" id="JAOAOG010000048">
    <property type="protein sequence ID" value="KAJ6252131.1"/>
    <property type="molecule type" value="Genomic_DNA"/>
</dbReference>
<keyword evidence="3" id="KW-0862">Zinc</keyword>
<evidence type="ECO:0000256" key="5">
    <source>
        <dbReference type="SAM" id="MobiDB-lite"/>
    </source>
</evidence>
<feature type="compositionally biased region" description="Low complexity" evidence="5">
    <location>
        <begin position="214"/>
        <end position="240"/>
    </location>
</feature>
<feature type="compositionally biased region" description="Basic residues" evidence="5">
    <location>
        <begin position="72"/>
        <end position="83"/>
    </location>
</feature>